<dbReference type="AlphaFoldDB" id="A0AAX3W2F0"/>
<evidence type="ECO:0000259" key="4">
    <source>
        <dbReference type="SMART" id="SM00479"/>
    </source>
</evidence>
<evidence type="ECO:0000256" key="2">
    <source>
        <dbReference type="ARBA" id="ARBA00022801"/>
    </source>
</evidence>
<keyword evidence="2" id="KW-0378">Hydrolase</keyword>
<protein>
    <submittedName>
        <fullName evidence="5">3'-5' exonuclease</fullName>
    </submittedName>
</protein>
<dbReference type="SUPFAM" id="SSF53098">
    <property type="entry name" value="Ribonuclease H-like"/>
    <property type="match status" value="1"/>
</dbReference>
<dbReference type="InterPro" id="IPR036397">
    <property type="entry name" value="RNaseH_sf"/>
</dbReference>
<organism evidence="5 6">
    <name type="scientific">Mammaliicoccus lentus</name>
    <name type="common">Staphylococcus lentus</name>
    <dbReference type="NCBI Taxonomy" id="42858"/>
    <lineage>
        <taxon>Bacteria</taxon>
        <taxon>Bacillati</taxon>
        <taxon>Bacillota</taxon>
        <taxon>Bacilli</taxon>
        <taxon>Bacillales</taxon>
        <taxon>Staphylococcaceae</taxon>
        <taxon>Mammaliicoccus</taxon>
    </lineage>
</organism>
<dbReference type="Gene3D" id="3.30.420.10">
    <property type="entry name" value="Ribonuclease H-like superfamily/Ribonuclease H"/>
    <property type="match status" value="1"/>
</dbReference>
<dbReference type="GO" id="GO:0003676">
    <property type="term" value="F:nucleic acid binding"/>
    <property type="evidence" value="ECO:0007669"/>
    <property type="project" value="InterPro"/>
</dbReference>
<accession>A0AAX3W2F0</accession>
<dbReference type="PANTHER" id="PTHR30231:SF42">
    <property type="entry name" value="EXONUCLEASE"/>
    <property type="match status" value="1"/>
</dbReference>
<dbReference type="GO" id="GO:0008408">
    <property type="term" value="F:3'-5' exonuclease activity"/>
    <property type="evidence" value="ECO:0007669"/>
    <property type="project" value="TreeGrafter"/>
</dbReference>
<dbReference type="FunFam" id="3.30.420.10:FF:000045">
    <property type="entry name" value="3'-5' exonuclease DinG"/>
    <property type="match status" value="1"/>
</dbReference>
<evidence type="ECO:0000256" key="3">
    <source>
        <dbReference type="ARBA" id="ARBA00022839"/>
    </source>
</evidence>
<evidence type="ECO:0000313" key="6">
    <source>
        <dbReference type="Proteomes" id="UP001223261"/>
    </source>
</evidence>
<name>A0AAX3W2F0_MAMLE</name>
<proteinExistence type="predicted"/>
<dbReference type="RefSeq" id="WP_282861830.1">
    <property type="nucleotide sequence ID" value="NZ_CP118848.1"/>
</dbReference>
<dbReference type="CDD" id="cd06130">
    <property type="entry name" value="DNA_pol_III_epsilon_like"/>
    <property type="match status" value="1"/>
</dbReference>
<dbReference type="SMART" id="SM00479">
    <property type="entry name" value="EXOIII"/>
    <property type="match status" value="1"/>
</dbReference>
<evidence type="ECO:0000313" key="5">
    <source>
        <dbReference type="EMBL" id="WHI59115.1"/>
    </source>
</evidence>
<dbReference type="Pfam" id="PF00929">
    <property type="entry name" value="RNase_T"/>
    <property type="match status" value="1"/>
</dbReference>
<keyword evidence="3 5" id="KW-0269">Exonuclease</keyword>
<reference evidence="5" key="1">
    <citation type="journal article" date="2023" name="Antibiotics">
        <title>Prevalence and Molecular Characterization of Methicillin-Resistant Staphylococci (MRS) and Mammaliicocci (MRM) in Dromedary Camels from Algeria: First Detection of SCCmec-mecC Hybrid in Methicillin-Resistant Mammaliicoccus lentus.</title>
        <authorList>
            <person name="Belhout C."/>
            <person name="Boyen F."/>
            <person name="Vereecke N."/>
            <person name="Theuns S."/>
            <person name="Taibi N."/>
            <person name="Stegger M."/>
            <person name="de la Fe-Rodriguez P.Y."/>
            <person name="Bouayad L."/>
            <person name="Elgroud R."/>
            <person name="Butaye P."/>
        </authorList>
    </citation>
    <scope>NUCLEOTIDE SEQUENCE</scope>
    <source>
        <strain evidence="5">7048</strain>
    </source>
</reference>
<keyword evidence="1" id="KW-0540">Nuclease</keyword>
<dbReference type="GO" id="GO:0005829">
    <property type="term" value="C:cytosol"/>
    <property type="evidence" value="ECO:0007669"/>
    <property type="project" value="TreeGrafter"/>
</dbReference>
<evidence type="ECO:0000256" key="1">
    <source>
        <dbReference type="ARBA" id="ARBA00022722"/>
    </source>
</evidence>
<dbReference type="PANTHER" id="PTHR30231">
    <property type="entry name" value="DNA POLYMERASE III SUBUNIT EPSILON"/>
    <property type="match status" value="1"/>
</dbReference>
<sequence>MSSFVALDFETANGNPESICSIGMVKVVDHQITEDFYTLVNPKDYFSKFNIKIHKIQPSDVESSPTFDVVFPYMMDFIGDLPVVAHNAKFDMNVLFKSLIKLNIEIPDITYFCSCILARKTVNNHRYGLAHMMSYYNIDFKGHHHALNDAKACAIITYRLLQHYQDLNSVINIYGKTLSDKKYVYKK</sequence>
<feature type="domain" description="Exonuclease" evidence="4">
    <location>
        <begin position="3"/>
        <end position="166"/>
    </location>
</feature>
<dbReference type="EMBL" id="CP118848">
    <property type="protein sequence ID" value="WHI59115.1"/>
    <property type="molecule type" value="Genomic_DNA"/>
</dbReference>
<dbReference type="InterPro" id="IPR013520">
    <property type="entry name" value="Ribonucl_H"/>
</dbReference>
<dbReference type="Proteomes" id="UP001223261">
    <property type="component" value="Chromosome"/>
</dbReference>
<dbReference type="InterPro" id="IPR012337">
    <property type="entry name" value="RNaseH-like_sf"/>
</dbReference>
<gene>
    <name evidence="5" type="ORF">PYH69_10320</name>
</gene>